<dbReference type="EMBL" id="CAESGF010000005">
    <property type="protein sequence ID" value="CAB4363364.1"/>
    <property type="molecule type" value="Genomic_DNA"/>
</dbReference>
<organism evidence="3">
    <name type="scientific">freshwater metagenome</name>
    <dbReference type="NCBI Taxonomy" id="449393"/>
    <lineage>
        <taxon>unclassified sequences</taxon>
        <taxon>metagenomes</taxon>
        <taxon>ecological metagenomes</taxon>
    </lineage>
</organism>
<evidence type="ECO:0000313" key="2">
    <source>
        <dbReference type="EMBL" id="CAB4723131.1"/>
    </source>
</evidence>
<dbReference type="EMBL" id="CAFAAV010000346">
    <property type="protein sequence ID" value="CAB4835898.1"/>
    <property type="molecule type" value="Genomic_DNA"/>
</dbReference>
<proteinExistence type="predicted"/>
<evidence type="ECO:0000313" key="1">
    <source>
        <dbReference type="EMBL" id="CAB4363364.1"/>
    </source>
</evidence>
<evidence type="ECO:0000313" key="4">
    <source>
        <dbReference type="EMBL" id="CAB4925794.1"/>
    </source>
</evidence>
<dbReference type="AlphaFoldDB" id="A0A6J7AUC3"/>
<protein>
    <submittedName>
        <fullName evidence="3">Unannotated protein</fullName>
    </submittedName>
</protein>
<evidence type="ECO:0000313" key="3">
    <source>
        <dbReference type="EMBL" id="CAB4835898.1"/>
    </source>
</evidence>
<dbReference type="EMBL" id="CAEZYF010000008">
    <property type="protein sequence ID" value="CAB4723131.1"/>
    <property type="molecule type" value="Genomic_DNA"/>
</dbReference>
<evidence type="ECO:0000313" key="5">
    <source>
        <dbReference type="EMBL" id="CAB4972285.1"/>
    </source>
</evidence>
<gene>
    <name evidence="2" type="ORF">UFOPK2656_01523</name>
    <name evidence="3" type="ORF">UFOPK3099_02923</name>
    <name evidence="4" type="ORF">UFOPK3651_01155</name>
    <name evidence="5" type="ORF">UFOPK3931_00232</name>
    <name evidence="1" type="ORF">UFOPK4189_01144</name>
</gene>
<dbReference type="EMBL" id="CAFBOL010000003">
    <property type="protein sequence ID" value="CAB4972285.1"/>
    <property type="molecule type" value="Genomic_DNA"/>
</dbReference>
<reference evidence="3" key="1">
    <citation type="submission" date="2020-05" db="EMBL/GenBank/DDBJ databases">
        <authorList>
            <person name="Chiriac C."/>
            <person name="Salcher M."/>
            <person name="Ghai R."/>
            <person name="Kavagutti S V."/>
        </authorList>
    </citation>
    <scope>NUCLEOTIDE SEQUENCE</scope>
</reference>
<dbReference type="EMBL" id="CAFBMT010000005">
    <property type="protein sequence ID" value="CAB4925794.1"/>
    <property type="molecule type" value="Genomic_DNA"/>
</dbReference>
<name>A0A6J7AUC3_9ZZZZ</name>
<sequence>MLLCGALLSLVACADVTAGPTTTTSVGTVLTAVPASVDTAGDSVPETGSVGVPGLDDPDAFCAAWAVYGGTLQAIGVAQAFGGLSSLEIARLEVVASVSLVAAVDAVGRRWPADILGDQSVVLTNLIGPYGRRAQKALTMLTDAGATELQLQQFQQLWDNALRSRRADEPVITLAPLPSELEDLVKVVAAQFDAAVTPFADDPSLNVDSVEVPRTYTYLAEHCPDLASSGLGDAV</sequence>
<accession>A0A6J7AUC3</accession>